<protein>
    <submittedName>
        <fullName evidence="1">Uncharacterized protein</fullName>
    </submittedName>
</protein>
<sequence>MALTDSPPDSASPATSRAAQASHLFRLPPPLRRRIYLYLGLASWLSLVCDLDPQNGHALNVAGSVTAPLCDLSRPLRNCHVRLAKRPDSRLQEVARDAVLQARGMAVPYLKPSSTPAATSLMDLPRELRLQILEYTDLIVPWREVTWSRQDPGYVAFAAENSPGWGNVTPSLFNCWRIKGDAPSIGCFCRRYHSASSSACRCWFPPTPLYLVCRTLYQEALFVFFSSNEFFVHDLRSDPAWYDYPNERLAASLFLREVTPTCALVHLRFLELVFPAYLAPSWPRAGQPAMQDWWATIRWLRDKINAPKLTVRLSGATMGQGTSRAYAATMRGAEGDAIFQAYMDIVRPFRKLAKGPNGLARVYVDFDYPWQYTETSKRREELPGGCGWLECRRREVNEGIERYIMGDRYDSLCQNDQGESEPLWRRRFYGF</sequence>
<reference evidence="1 2" key="1">
    <citation type="journal article" date="2021" name="Nat. Commun.">
        <title>Genetic determinants of endophytism in the Arabidopsis root mycobiome.</title>
        <authorList>
            <person name="Mesny F."/>
            <person name="Miyauchi S."/>
            <person name="Thiergart T."/>
            <person name="Pickel B."/>
            <person name="Atanasova L."/>
            <person name="Karlsson M."/>
            <person name="Huettel B."/>
            <person name="Barry K.W."/>
            <person name="Haridas S."/>
            <person name="Chen C."/>
            <person name="Bauer D."/>
            <person name="Andreopoulos W."/>
            <person name="Pangilinan J."/>
            <person name="LaButti K."/>
            <person name="Riley R."/>
            <person name="Lipzen A."/>
            <person name="Clum A."/>
            <person name="Drula E."/>
            <person name="Henrissat B."/>
            <person name="Kohler A."/>
            <person name="Grigoriev I.V."/>
            <person name="Martin F.M."/>
            <person name="Hacquard S."/>
        </authorList>
    </citation>
    <scope>NUCLEOTIDE SEQUENCE [LARGE SCALE GENOMIC DNA]</scope>
    <source>
        <strain evidence="1 2">MPI-SDFR-AT-0079</strain>
    </source>
</reference>
<gene>
    <name evidence="1" type="ORF">F5144DRAFT_492092</name>
</gene>
<comment type="caution">
    <text evidence="1">The sequence shown here is derived from an EMBL/GenBank/DDBJ whole genome shotgun (WGS) entry which is preliminary data.</text>
</comment>
<dbReference type="EMBL" id="JAGIZQ010000005">
    <property type="protein sequence ID" value="KAH6627676.1"/>
    <property type="molecule type" value="Genomic_DNA"/>
</dbReference>
<keyword evidence="2" id="KW-1185">Reference proteome</keyword>
<proteinExistence type="predicted"/>
<evidence type="ECO:0000313" key="1">
    <source>
        <dbReference type="EMBL" id="KAH6627676.1"/>
    </source>
</evidence>
<accession>A0ACB7P100</accession>
<organism evidence="1 2">
    <name type="scientific">Chaetomium tenue</name>
    <dbReference type="NCBI Taxonomy" id="1854479"/>
    <lineage>
        <taxon>Eukaryota</taxon>
        <taxon>Fungi</taxon>
        <taxon>Dikarya</taxon>
        <taxon>Ascomycota</taxon>
        <taxon>Pezizomycotina</taxon>
        <taxon>Sordariomycetes</taxon>
        <taxon>Sordariomycetidae</taxon>
        <taxon>Sordariales</taxon>
        <taxon>Chaetomiaceae</taxon>
        <taxon>Chaetomium</taxon>
    </lineage>
</organism>
<name>A0ACB7P100_9PEZI</name>
<dbReference type="Proteomes" id="UP000724584">
    <property type="component" value="Unassembled WGS sequence"/>
</dbReference>
<evidence type="ECO:0000313" key="2">
    <source>
        <dbReference type="Proteomes" id="UP000724584"/>
    </source>
</evidence>